<accession>A0A8X7BVL4</accession>
<proteinExistence type="inferred from homology"/>
<sequence length="143" mass="17123">MPKEKKKSTVIHPNSRKAMQLARMEHRGIRLIKKKGEALTKLKGKMNKLRWFRDNIDTSKTLYTIEDVHELIQKYLKRFCEEEEKTKEVENIKGRHIQNRISHEYKIKFSVEQEKQDYETCGIGIDSFPDINYIFISTFFEIV</sequence>
<dbReference type="AlphaFoldDB" id="A0A8X7BVL4"/>
<organism evidence="2 3">
    <name type="scientific">Trichonephila inaurata madagascariensis</name>
    <dbReference type="NCBI Taxonomy" id="2747483"/>
    <lineage>
        <taxon>Eukaryota</taxon>
        <taxon>Metazoa</taxon>
        <taxon>Ecdysozoa</taxon>
        <taxon>Arthropoda</taxon>
        <taxon>Chelicerata</taxon>
        <taxon>Arachnida</taxon>
        <taxon>Araneae</taxon>
        <taxon>Araneomorphae</taxon>
        <taxon>Entelegynae</taxon>
        <taxon>Araneoidea</taxon>
        <taxon>Nephilidae</taxon>
        <taxon>Trichonephila</taxon>
        <taxon>Trichonephila inaurata</taxon>
    </lineage>
</organism>
<reference evidence="2" key="1">
    <citation type="submission" date="2020-08" db="EMBL/GenBank/DDBJ databases">
        <title>Multicomponent nature underlies the extraordinary mechanical properties of spider dragline silk.</title>
        <authorList>
            <person name="Kono N."/>
            <person name="Nakamura H."/>
            <person name="Mori M."/>
            <person name="Yoshida Y."/>
            <person name="Ohtoshi R."/>
            <person name="Malay A.D."/>
            <person name="Moran D.A.P."/>
            <person name="Tomita M."/>
            <person name="Numata K."/>
            <person name="Arakawa K."/>
        </authorList>
    </citation>
    <scope>NUCLEOTIDE SEQUENCE</scope>
</reference>
<comment type="caution">
    <text evidence="2">The sequence shown here is derived from an EMBL/GenBank/DDBJ whole genome shotgun (WGS) entry which is preliminary data.</text>
</comment>
<dbReference type="GO" id="GO:0005634">
    <property type="term" value="C:nucleus"/>
    <property type="evidence" value="ECO:0007669"/>
    <property type="project" value="TreeGrafter"/>
</dbReference>
<dbReference type="InterPro" id="IPR021346">
    <property type="entry name" value="Tma16"/>
</dbReference>
<evidence type="ECO:0000313" key="3">
    <source>
        <dbReference type="Proteomes" id="UP000886998"/>
    </source>
</evidence>
<dbReference type="OrthoDB" id="270284at2759"/>
<name>A0A8X7BVL4_9ARAC</name>
<dbReference type="PANTHER" id="PTHR13349">
    <property type="entry name" value="TRANSLATION MACHINERY-ASSOCIATED PROTEIN 16"/>
    <property type="match status" value="1"/>
</dbReference>
<evidence type="ECO:0000313" key="2">
    <source>
        <dbReference type="EMBL" id="GFY45555.1"/>
    </source>
</evidence>
<comment type="similarity">
    <text evidence="1">Belongs to the TMA16 family.</text>
</comment>
<keyword evidence="3" id="KW-1185">Reference proteome</keyword>
<protein>
    <recommendedName>
        <fullName evidence="4">Translation machinery-associated protein 16</fullName>
    </recommendedName>
</protein>
<evidence type="ECO:0008006" key="4">
    <source>
        <dbReference type="Google" id="ProtNLM"/>
    </source>
</evidence>
<dbReference type="Pfam" id="PF11176">
    <property type="entry name" value="Tma16"/>
    <property type="match status" value="1"/>
</dbReference>
<evidence type="ECO:0000256" key="1">
    <source>
        <dbReference type="ARBA" id="ARBA00034127"/>
    </source>
</evidence>
<dbReference type="Gene3D" id="1.20.1440.170">
    <property type="entry name" value="Translation machinery-associated protein 16-like"/>
    <property type="match status" value="1"/>
</dbReference>
<dbReference type="InterPro" id="IPR038356">
    <property type="entry name" value="Tma16_sf"/>
</dbReference>
<dbReference type="Proteomes" id="UP000886998">
    <property type="component" value="Unassembled WGS sequence"/>
</dbReference>
<gene>
    <name evidence="2" type="primary">AVEN_67054_1</name>
    <name evidence="2" type="ORF">TNIN_433301</name>
</gene>
<dbReference type="EMBL" id="BMAV01004915">
    <property type="protein sequence ID" value="GFY45555.1"/>
    <property type="molecule type" value="Genomic_DNA"/>
</dbReference>
<dbReference type="PANTHER" id="PTHR13349:SF2">
    <property type="entry name" value="TRANSLATION MACHINERY-ASSOCIATED PROTEIN 16"/>
    <property type="match status" value="1"/>
</dbReference>